<name>A0A1G4Q7I4_9BACL</name>
<accession>A0A1G4Q7I4</accession>
<protein>
    <submittedName>
        <fullName evidence="1">Uncharacterized protein</fullName>
    </submittedName>
</protein>
<dbReference type="Proteomes" id="UP000198601">
    <property type="component" value="Unassembled WGS sequence"/>
</dbReference>
<proteinExistence type="predicted"/>
<evidence type="ECO:0000313" key="2">
    <source>
        <dbReference type="Proteomes" id="UP000198601"/>
    </source>
</evidence>
<dbReference type="AlphaFoldDB" id="A0A1G4Q7I4"/>
<organism evidence="1 2">
    <name type="scientific">Paenibacillus tianmuensis</name>
    <dbReference type="NCBI Taxonomy" id="624147"/>
    <lineage>
        <taxon>Bacteria</taxon>
        <taxon>Bacillati</taxon>
        <taxon>Bacillota</taxon>
        <taxon>Bacilli</taxon>
        <taxon>Bacillales</taxon>
        <taxon>Paenibacillaceae</taxon>
        <taxon>Paenibacillus</taxon>
    </lineage>
</organism>
<dbReference type="EMBL" id="FMTT01000005">
    <property type="protein sequence ID" value="SCW40099.1"/>
    <property type="molecule type" value="Genomic_DNA"/>
</dbReference>
<keyword evidence="2" id="KW-1185">Reference proteome</keyword>
<reference evidence="2" key="1">
    <citation type="submission" date="2016-10" db="EMBL/GenBank/DDBJ databases">
        <authorList>
            <person name="Varghese N."/>
            <person name="Submissions S."/>
        </authorList>
    </citation>
    <scope>NUCLEOTIDE SEQUENCE [LARGE SCALE GENOMIC DNA]</scope>
    <source>
        <strain evidence="2">CGMCC 1.8946</strain>
    </source>
</reference>
<evidence type="ECO:0000313" key="1">
    <source>
        <dbReference type="EMBL" id="SCW40099.1"/>
    </source>
</evidence>
<sequence>MVKWKSHTTIKRIFMDLQLELLPYHYYNTLGFDAELIDYIDHVDDSIVFEKIAPLYKNWANVNGYKHKRCACPDQSTCTCEKTYSDPDAACGVQRTKANQNKFFIGYRKHSIVCPSPKGPIVLFSIILPRRYSRCQSDVASH</sequence>
<gene>
    <name evidence="1" type="ORF">SAMN04487970_1005173</name>
</gene>